<feature type="transmembrane region" description="Helical" evidence="1">
    <location>
        <begin position="91"/>
        <end position="111"/>
    </location>
</feature>
<feature type="transmembrane region" description="Helical" evidence="1">
    <location>
        <begin position="123"/>
        <end position="142"/>
    </location>
</feature>
<keyword evidence="1" id="KW-0472">Membrane</keyword>
<feature type="transmembrane region" description="Helical" evidence="1">
    <location>
        <begin position="40"/>
        <end position="61"/>
    </location>
</feature>
<gene>
    <name evidence="2" type="ORF">GX523_14810</name>
</gene>
<sequence>MNEKKMGIGMLFNLIGALLAYLIGSGFASGQEVMQFFSGWGSVGATLLIGALTCILMYFTYTSYAYVGRTRGIADVNGVFEFYSGKIIGRIFIAFVWFYNFGCFFFMVSGFANTLNQQWGLPIYIGGAIAVIISVGTAVLGLKRMVDIIGKVGPVVVGFALILGVISAFKYYPLIAEGNAAINSGEVQVMRAGASPLLAGLSYAGTCVLLVSAYVGRLGNDLRDYKFKYNKIVIGVVAFIYPLCCVLLGLNYIGIIQNASSSAIPNLLLANSIIPFVGSVFAIIILASIYSTMCPIIWTCVSMIIKDEKSLKYKLACVVGGVVTYIVTFFVPYQTLLNKIMTYGGYCGAITCVVCTVGYFVAKAKDKNNKEKIAV</sequence>
<feature type="transmembrane region" description="Helical" evidence="1">
    <location>
        <begin position="232"/>
        <end position="253"/>
    </location>
</feature>
<feature type="transmembrane region" description="Helical" evidence="1">
    <location>
        <begin position="273"/>
        <end position="301"/>
    </location>
</feature>
<accession>A0A7C6Z637</accession>
<feature type="transmembrane region" description="Helical" evidence="1">
    <location>
        <begin position="154"/>
        <end position="172"/>
    </location>
</feature>
<reference evidence="2 3" key="1">
    <citation type="journal article" date="2020" name="Biotechnol. Biofuels">
        <title>New insights from the biogas microbiome by comprehensive genome-resolved metagenomics of nearly 1600 species originating from multiple anaerobic digesters.</title>
        <authorList>
            <person name="Campanaro S."/>
            <person name="Treu L."/>
            <person name="Rodriguez-R L.M."/>
            <person name="Kovalovszki A."/>
            <person name="Ziels R.M."/>
            <person name="Maus I."/>
            <person name="Zhu X."/>
            <person name="Kougias P.G."/>
            <person name="Basile A."/>
            <person name="Luo G."/>
            <person name="Schluter A."/>
            <person name="Konstantinidis K.T."/>
            <person name="Angelidaki I."/>
        </authorList>
    </citation>
    <scope>NUCLEOTIDE SEQUENCE [LARGE SCALE GENOMIC DNA]</scope>
    <source>
        <strain evidence="2">AS05jafATM_4</strain>
    </source>
</reference>
<keyword evidence="1" id="KW-1133">Transmembrane helix</keyword>
<protein>
    <recommendedName>
        <fullName evidence="4">Amino acid permease</fullName>
    </recommendedName>
</protein>
<dbReference type="EMBL" id="DUTF01000328">
    <property type="protein sequence ID" value="HHY27984.1"/>
    <property type="molecule type" value="Genomic_DNA"/>
</dbReference>
<dbReference type="PANTHER" id="PTHR37814:SF1">
    <property type="entry name" value="MEMBRANE PROTEIN"/>
    <property type="match status" value="1"/>
</dbReference>
<feature type="transmembrane region" description="Helical" evidence="1">
    <location>
        <begin position="343"/>
        <end position="362"/>
    </location>
</feature>
<dbReference type="Proteomes" id="UP000553059">
    <property type="component" value="Unassembled WGS sequence"/>
</dbReference>
<evidence type="ECO:0000313" key="3">
    <source>
        <dbReference type="Proteomes" id="UP000553059"/>
    </source>
</evidence>
<dbReference type="AlphaFoldDB" id="A0A7C6Z637"/>
<name>A0A7C6Z637_9FIRM</name>
<evidence type="ECO:0008006" key="4">
    <source>
        <dbReference type="Google" id="ProtNLM"/>
    </source>
</evidence>
<proteinExistence type="predicted"/>
<feature type="transmembrane region" description="Helical" evidence="1">
    <location>
        <begin position="313"/>
        <end position="331"/>
    </location>
</feature>
<evidence type="ECO:0000256" key="1">
    <source>
        <dbReference type="SAM" id="Phobius"/>
    </source>
</evidence>
<dbReference type="PANTHER" id="PTHR37814">
    <property type="entry name" value="CONSERVED MEMBRANE PROTEIN"/>
    <property type="match status" value="1"/>
</dbReference>
<dbReference type="InterPro" id="IPR038728">
    <property type="entry name" value="YkvI-like"/>
</dbReference>
<keyword evidence="1" id="KW-0812">Transmembrane</keyword>
<comment type="caution">
    <text evidence="2">The sequence shown here is derived from an EMBL/GenBank/DDBJ whole genome shotgun (WGS) entry which is preliminary data.</text>
</comment>
<feature type="transmembrane region" description="Helical" evidence="1">
    <location>
        <begin position="192"/>
        <end position="211"/>
    </location>
</feature>
<organism evidence="2 3">
    <name type="scientific">Desulfitobacterium dehalogenans</name>
    <dbReference type="NCBI Taxonomy" id="36854"/>
    <lineage>
        <taxon>Bacteria</taxon>
        <taxon>Bacillati</taxon>
        <taxon>Bacillota</taxon>
        <taxon>Clostridia</taxon>
        <taxon>Eubacteriales</taxon>
        <taxon>Desulfitobacteriaceae</taxon>
        <taxon>Desulfitobacterium</taxon>
    </lineage>
</organism>
<evidence type="ECO:0000313" key="2">
    <source>
        <dbReference type="EMBL" id="HHY27984.1"/>
    </source>
</evidence>